<proteinExistence type="predicted"/>
<dbReference type="EMBL" id="VLLF01000006">
    <property type="protein sequence ID" value="TWI86144.1"/>
    <property type="molecule type" value="Genomic_DNA"/>
</dbReference>
<dbReference type="PANTHER" id="PTHR33164:SF89">
    <property type="entry name" value="MARR FAMILY REGULATORY PROTEIN"/>
    <property type="match status" value="1"/>
</dbReference>
<dbReference type="InterPro" id="IPR036388">
    <property type="entry name" value="WH-like_DNA-bd_sf"/>
</dbReference>
<dbReference type="RefSeq" id="WP_145344367.1">
    <property type="nucleotide sequence ID" value="NZ_SMLY01000074.1"/>
</dbReference>
<comment type="caution">
    <text evidence="5">The sequence shown here is derived from an EMBL/GenBank/DDBJ whole genome shotgun (WGS) entry which is preliminary data.</text>
</comment>
<evidence type="ECO:0000256" key="1">
    <source>
        <dbReference type="ARBA" id="ARBA00023015"/>
    </source>
</evidence>
<dbReference type="InterPro" id="IPR000835">
    <property type="entry name" value="HTH_MarR-typ"/>
</dbReference>
<dbReference type="SUPFAM" id="SSF46785">
    <property type="entry name" value="Winged helix' DNA-binding domain"/>
    <property type="match status" value="1"/>
</dbReference>
<dbReference type="AlphaFoldDB" id="A0A562SYR9"/>
<dbReference type="InterPro" id="IPR023187">
    <property type="entry name" value="Tscrpt_reg_MarR-type_CS"/>
</dbReference>
<reference evidence="5 6" key="1">
    <citation type="submission" date="2019-07" db="EMBL/GenBank/DDBJ databases">
        <title>Genomic Encyclopedia of Archaeal and Bacterial Type Strains, Phase II (KMG-II): from individual species to whole genera.</title>
        <authorList>
            <person name="Goeker M."/>
        </authorList>
    </citation>
    <scope>NUCLEOTIDE SEQUENCE [LARGE SCALE GENOMIC DNA]</scope>
    <source>
        <strain evidence="5 6">ATCC BAA-252</strain>
    </source>
</reference>
<keyword evidence="6" id="KW-1185">Reference proteome</keyword>
<accession>A0A562SYR9</accession>
<dbReference type="Gene3D" id="1.10.10.10">
    <property type="entry name" value="Winged helix-like DNA-binding domain superfamily/Winged helix DNA-binding domain"/>
    <property type="match status" value="1"/>
</dbReference>
<dbReference type="GO" id="GO:0003700">
    <property type="term" value="F:DNA-binding transcription factor activity"/>
    <property type="evidence" value="ECO:0007669"/>
    <property type="project" value="InterPro"/>
</dbReference>
<organism evidence="5 6">
    <name type="scientific">Roseibium hamelinense</name>
    <dbReference type="NCBI Taxonomy" id="150831"/>
    <lineage>
        <taxon>Bacteria</taxon>
        <taxon>Pseudomonadati</taxon>
        <taxon>Pseudomonadota</taxon>
        <taxon>Alphaproteobacteria</taxon>
        <taxon>Hyphomicrobiales</taxon>
        <taxon>Stappiaceae</taxon>
        <taxon>Roseibium</taxon>
    </lineage>
</organism>
<protein>
    <submittedName>
        <fullName evidence="5">MarR family transcriptional regulator</fullName>
    </submittedName>
</protein>
<evidence type="ECO:0000313" key="6">
    <source>
        <dbReference type="Proteomes" id="UP000320593"/>
    </source>
</evidence>
<evidence type="ECO:0000256" key="3">
    <source>
        <dbReference type="ARBA" id="ARBA00023163"/>
    </source>
</evidence>
<keyword evidence="2" id="KW-0238">DNA-binding</keyword>
<keyword evidence="3" id="KW-0804">Transcription</keyword>
<dbReference type="GO" id="GO:0003677">
    <property type="term" value="F:DNA binding"/>
    <property type="evidence" value="ECO:0007669"/>
    <property type="project" value="UniProtKB-KW"/>
</dbReference>
<name>A0A562SYR9_9HYPH</name>
<dbReference type="Pfam" id="PF12802">
    <property type="entry name" value="MarR_2"/>
    <property type="match status" value="1"/>
</dbReference>
<evidence type="ECO:0000256" key="2">
    <source>
        <dbReference type="ARBA" id="ARBA00023125"/>
    </source>
</evidence>
<dbReference type="InterPro" id="IPR039422">
    <property type="entry name" value="MarR/SlyA-like"/>
</dbReference>
<dbReference type="SMART" id="SM00347">
    <property type="entry name" value="HTH_MARR"/>
    <property type="match status" value="1"/>
</dbReference>
<dbReference type="PROSITE" id="PS01117">
    <property type="entry name" value="HTH_MARR_1"/>
    <property type="match status" value="1"/>
</dbReference>
<dbReference type="Proteomes" id="UP000320593">
    <property type="component" value="Unassembled WGS sequence"/>
</dbReference>
<keyword evidence="1" id="KW-0805">Transcription regulation</keyword>
<evidence type="ECO:0000259" key="4">
    <source>
        <dbReference type="SMART" id="SM00347"/>
    </source>
</evidence>
<evidence type="ECO:0000313" key="5">
    <source>
        <dbReference type="EMBL" id="TWI86144.1"/>
    </source>
</evidence>
<dbReference type="OrthoDB" id="5522755at2"/>
<sequence length="194" mass="21393">MTDTPSSQSLRDLIDRLSRLSAAEDWNGPLNPSQFAALSFLSRANRFSRAPSHVADYLATTRGTASQTLKALARKDLITEERSSEDKRRIRYDVSSEGLALLHQHAPLDHALDAMDCAQREGLEAGLRFLIGDMLRQRGGKTFGICKTCVYHDTGSAIASQHGYCRLLGLPLSAGDPDRICHEHKPPAEVRHNS</sequence>
<gene>
    <name evidence="5" type="ORF">JM93_02852</name>
</gene>
<dbReference type="GO" id="GO:0006950">
    <property type="term" value="P:response to stress"/>
    <property type="evidence" value="ECO:0007669"/>
    <property type="project" value="TreeGrafter"/>
</dbReference>
<dbReference type="PANTHER" id="PTHR33164">
    <property type="entry name" value="TRANSCRIPTIONAL REGULATOR, MARR FAMILY"/>
    <property type="match status" value="1"/>
</dbReference>
<feature type="domain" description="HTH marR-type" evidence="4">
    <location>
        <begin position="23"/>
        <end position="123"/>
    </location>
</feature>
<dbReference type="InterPro" id="IPR036390">
    <property type="entry name" value="WH_DNA-bd_sf"/>
</dbReference>